<dbReference type="FunFam" id="3.40.50.720:FF:000241">
    <property type="entry name" value="ketimine reductase mu-crystallin"/>
    <property type="match status" value="1"/>
</dbReference>
<accession>A0AAN1XW83</accession>
<dbReference type="EMBL" id="AP025523">
    <property type="protein sequence ID" value="BDE06541.1"/>
    <property type="molecule type" value="Genomic_DNA"/>
</dbReference>
<organism evidence="1 2">
    <name type="scientific">Vulcanimicrobium alpinum</name>
    <dbReference type="NCBI Taxonomy" id="3016050"/>
    <lineage>
        <taxon>Bacteria</taxon>
        <taxon>Bacillati</taxon>
        <taxon>Vulcanimicrobiota</taxon>
        <taxon>Vulcanimicrobiia</taxon>
        <taxon>Vulcanimicrobiales</taxon>
        <taxon>Vulcanimicrobiaceae</taxon>
        <taxon>Vulcanimicrobium</taxon>
    </lineage>
</organism>
<keyword evidence="2" id="KW-1185">Reference proteome</keyword>
<reference evidence="1 2" key="1">
    <citation type="journal article" date="2022" name="ISME Commun">
        <title>Vulcanimicrobium alpinus gen. nov. sp. nov., the first cultivated representative of the candidate phylum 'Eremiobacterota', is a metabolically versatile aerobic anoxygenic phototroph.</title>
        <authorList>
            <person name="Yabe S."/>
            <person name="Muto K."/>
            <person name="Abe K."/>
            <person name="Yokota A."/>
            <person name="Staudigel H."/>
            <person name="Tebo B.M."/>
        </authorList>
    </citation>
    <scope>NUCLEOTIDE SEQUENCE [LARGE SCALE GENOMIC DNA]</scope>
    <source>
        <strain evidence="1 2">WC8-2</strain>
    </source>
</reference>
<protein>
    <submittedName>
        <fullName evidence="1">Ornithine cyclodeaminase</fullName>
    </submittedName>
</protein>
<sequence length="301" mass="31862">MRYFDEERVRALLRWDELVAAMEDALVAFSGGRVQQPVRQVLTVEENARYLGVMPAIAPDAMGVKLVTFYPANAGTSVPTHMAMVLLFRPDTGEPVAVMDGRLITEMRTAAVSAAVTKRLASPGARVLAILGSGVQAVSHLEVLRTIRPFDEVRVWSRTPEHARRFAAEHGAVATDAESAVRGADVVVVATSAREPVLVGAWLKPGAHVNAVGACRPTWRELDDDAMANVLVVDSREAVLVEAGDVILSHASIYAEAGEIIAGTKAAPASETTIFKSVGIAIEDVASAALIAARAARAAPV</sequence>
<dbReference type="KEGG" id="vab:WPS_18170"/>
<dbReference type="PANTHER" id="PTHR13812:SF19">
    <property type="entry name" value="KETIMINE REDUCTASE MU-CRYSTALLIN"/>
    <property type="match status" value="1"/>
</dbReference>
<dbReference type="Proteomes" id="UP001317532">
    <property type="component" value="Chromosome"/>
</dbReference>
<evidence type="ECO:0000313" key="2">
    <source>
        <dbReference type="Proteomes" id="UP001317532"/>
    </source>
</evidence>
<dbReference type="GO" id="GO:0042562">
    <property type="term" value="F:hormone binding"/>
    <property type="evidence" value="ECO:0007669"/>
    <property type="project" value="TreeGrafter"/>
</dbReference>
<dbReference type="Gene3D" id="3.40.50.720">
    <property type="entry name" value="NAD(P)-binding Rossmann-like Domain"/>
    <property type="match status" value="1"/>
</dbReference>
<dbReference type="RefSeq" id="WP_317994201.1">
    <property type="nucleotide sequence ID" value="NZ_AP025523.1"/>
</dbReference>
<dbReference type="InterPro" id="IPR023401">
    <property type="entry name" value="ODC_N"/>
</dbReference>
<gene>
    <name evidence="1" type="ORF">WPS_18170</name>
</gene>
<dbReference type="Pfam" id="PF02423">
    <property type="entry name" value="OCD_Mu_crystall"/>
    <property type="match status" value="1"/>
</dbReference>
<proteinExistence type="predicted"/>
<dbReference type="SUPFAM" id="SSF51735">
    <property type="entry name" value="NAD(P)-binding Rossmann-fold domains"/>
    <property type="match status" value="1"/>
</dbReference>
<dbReference type="PANTHER" id="PTHR13812">
    <property type="entry name" value="KETIMINE REDUCTASE MU-CRYSTALLIN"/>
    <property type="match status" value="1"/>
</dbReference>
<dbReference type="InterPro" id="IPR036291">
    <property type="entry name" value="NAD(P)-bd_dom_sf"/>
</dbReference>
<evidence type="ECO:0000313" key="1">
    <source>
        <dbReference type="EMBL" id="BDE06541.1"/>
    </source>
</evidence>
<dbReference type="PIRSF" id="PIRSF001439">
    <property type="entry name" value="CryM"/>
    <property type="match status" value="1"/>
</dbReference>
<dbReference type="AlphaFoldDB" id="A0AAN1XW83"/>
<dbReference type="Gene3D" id="3.30.1780.10">
    <property type="entry name" value="ornithine cyclodeaminase, domain 1"/>
    <property type="match status" value="1"/>
</dbReference>
<dbReference type="GO" id="GO:0005737">
    <property type="term" value="C:cytoplasm"/>
    <property type="evidence" value="ECO:0007669"/>
    <property type="project" value="TreeGrafter"/>
</dbReference>
<name>A0AAN1XW83_UNVUL</name>
<dbReference type="InterPro" id="IPR003462">
    <property type="entry name" value="ODC_Mu_crystall"/>
</dbReference>